<dbReference type="CDD" id="cd05374">
    <property type="entry name" value="17beta-HSD-like_SDR_c"/>
    <property type="match status" value="1"/>
</dbReference>
<dbReference type="GO" id="GO:0016491">
    <property type="term" value="F:oxidoreductase activity"/>
    <property type="evidence" value="ECO:0007669"/>
    <property type="project" value="UniProtKB-KW"/>
</dbReference>
<proteinExistence type="inferred from homology"/>
<dbReference type="EMBL" id="CP119311">
    <property type="protein sequence ID" value="WEK37202.1"/>
    <property type="molecule type" value="Genomic_DNA"/>
</dbReference>
<dbReference type="InterPro" id="IPR002347">
    <property type="entry name" value="SDR_fam"/>
</dbReference>
<dbReference type="InterPro" id="IPR036291">
    <property type="entry name" value="NAD(P)-bd_dom_sf"/>
</dbReference>
<dbReference type="AlphaFoldDB" id="A0AAJ5WX40"/>
<sequence>MKQQVWYVTGASRGLGLSLVRNLLAQGYRVAATTRNLDSLKAAVDNETDQFLPLVVNLSDEKSVADSIAATVEHFGAIDVLVNNAGYGLIGSLEELSDEEVRQNFEVNVFGSLNVIRHALPYMRRQQSGHIFNIASIGGFSGLYPGFGVYCATKFAVHGFSESLAEEVRPLGIKVTIVSPGYFRTSFLDASTSLGTPRQEIADYKLVREVQQQHQQGINYNQPGDPEKAAIAMIAIAQKGAPVLHLFLGQDAYDTAAAKIRLVQEELEAVRPLATATGIDA</sequence>
<evidence type="ECO:0000313" key="4">
    <source>
        <dbReference type="EMBL" id="WEK37202.1"/>
    </source>
</evidence>
<accession>A0AAJ5WX40</accession>
<dbReference type="SUPFAM" id="SSF51735">
    <property type="entry name" value="NAD(P)-binding Rossmann-fold domains"/>
    <property type="match status" value="1"/>
</dbReference>
<dbReference type="PANTHER" id="PTHR43976:SF16">
    <property type="entry name" value="SHORT-CHAIN DEHYDROGENASE_REDUCTASE FAMILY PROTEIN"/>
    <property type="match status" value="1"/>
</dbReference>
<evidence type="ECO:0000256" key="1">
    <source>
        <dbReference type="ARBA" id="ARBA00006484"/>
    </source>
</evidence>
<evidence type="ECO:0000256" key="3">
    <source>
        <dbReference type="RuleBase" id="RU000363"/>
    </source>
</evidence>
<dbReference type="PROSITE" id="PS00061">
    <property type="entry name" value="ADH_SHORT"/>
    <property type="match status" value="1"/>
</dbReference>
<dbReference type="InterPro" id="IPR020904">
    <property type="entry name" value="Sc_DH/Rdtase_CS"/>
</dbReference>
<reference evidence="4" key="1">
    <citation type="submission" date="2023-03" db="EMBL/GenBank/DDBJ databases">
        <title>Andean soil-derived lignocellulolytic bacterial consortium as a source of novel taxa and putative plastic-active enzymes.</title>
        <authorList>
            <person name="Diaz-Garcia L."/>
            <person name="Chuvochina M."/>
            <person name="Feuerriegel G."/>
            <person name="Bunk B."/>
            <person name="Sproer C."/>
            <person name="Streit W.R."/>
            <person name="Rodriguez L.M."/>
            <person name="Overmann J."/>
            <person name="Jimenez D.J."/>
        </authorList>
    </citation>
    <scope>NUCLEOTIDE SEQUENCE</scope>
    <source>
        <strain evidence="4">MAG 7</strain>
    </source>
</reference>
<dbReference type="PRINTS" id="PR00081">
    <property type="entry name" value="GDHRDH"/>
</dbReference>
<name>A0AAJ5WX40_9BACT</name>
<dbReference type="InterPro" id="IPR051911">
    <property type="entry name" value="SDR_oxidoreductase"/>
</dbReference>
<evidence type="ECO:0000256" key="2">
    <source>
        <dbReference type="ARBA" id="ARBA00023002"/>
    </source>
</evidence>
<dbReference type="Pfam" id="PF00106">
    <property type="entry name" value="adh_short"/>
    <property type="match status" value="1"/>
</dbReference>
<protein>
    <submittedName>
        <fullName evidence="4">SDR family oxidoreductase</fullName>
    </submittedName>
</protein>
<dbReference type="Gene3D" id="3.40.50.720">
    <property type="entry name" value="NAD(P)-binding Rossmann-like Domain"/>
    <property type="match status" value="1"/>
</dbReference>
<comment type="similarity">
    <text evidence="1 3">Belongs to the short-chain dehydrogenases/reductases (SDR) family.</text>
</comment>
<dbReference type="Proteomes" id="UP001220610">
    <property type="component" value="Chromosome"/>
</dbReference>
<dbReference type="PRINTS" id="PR00080">
    <property type="entry name" value="SDRFAMILY"/>
</dbReference>
<keyword evidence="2" id="KW-0560">Oxidoreductase</keyword>
<organism evidence="4 5">
    <name type="scientific">Candidatus Pseudobacter hemicellulosilyticus</name>
    <dbReference type="NCBI Taxonomy" id="3121375"/>
    <lineage>
        <taxon>Bacteria</taxon>
        <taxon>Pseudomonadati</taxon>
        <taxon>Bacteroidota</taxon>
        <taxon>Chitinophagia</taxon>
        <taxon>Chitinophagales</taxon>
        <taxon>Chitinophagaceae</taxon>
        <taxon>Pseudobacter</taxon>
    </lineage>
</organism>
<evidence type="ECO:0000313" key="5">
    <source>
        <dbReference type="Proteomes" id="UP001220610"/>
    </source>
</evidence>
<gene>
    <name evidence="4" type="ORF">P0Y53_06790</name>
</gene>
<dbReference type="PANTHER" id="PTHR43976">
    <property type="entry name" value="SHORT CHAIN DEHYDROGENASE"/>
    <property type="match status" value="1"/>
</dbReference>